<comment type="caution">
    <text evidence="2">The sequence shown here is derived from an EMBL/GenBank/DDBJ whole genome shotgun (WGS) entry which is preliminary data.</text>
</comment>
<protein>
    <submittedName>
        <fullName evidence="2">Uncharacterized protein</fullName>
    </submittedName>
</protein>
<feature type="compositionally biased region" description="Low complexity" evidence="1">
    <location>
        <begin position="147"/>
        <end position="162"/>
    </location>
</feature>
<feature type="region of interest" description="Disordered" evidence="1">
    <location>
        <begin position="340"/>
        <end position="373"/>
    </location>
</feature>
<proteinExistence type="predicted"/>
<gene>
    <name evidence="2" type="ORF">TH44_09825</name>
</gene>
<dbReference type="RefSeq" id="WP_062959555.1">
    <property type="nucleotide sequence ID" value="NZ_JALLPZ010000003.1"/>
</dbReference>
<name>A0A367XEI9_9PROT</name>
<evidence type="ECO:0000313" key="2">
    <source>
        <dbReference type="EMBL" id="RCK51052.1"/>
    </source>
</evidence>
<evidence type="ECO:0000256" key="1">
    <source>
        <dbReference type="SAM" id="MobiDB-lite"/>
    </source>
</evidence>
<sequence>MTDKDQQPNSTANGTTSTDTGNSNPPKSPAVDNWPWAHVLGFDTAKEWGLDAVIPRPSPASPTPDPSNIAAGGDNPGPLDGLSGHTPLAGQNLIEYAMQKIEQALGQPMQAVPPLSSYGYDEYGNLTTTAGSVSPAPAPTSAPTTPPATENAAPNTSTATPTDEAPMDTDGSINDLANEELPRGFMPPEDTTASPASPTRGMSSTSGPQSYRVDLIREDGRTTRLEGIVTYGDLYRPLLPELSGNAQNADISDWSITLDQLPNPGPSGSDTDAIVTARLDAAEIPADIRQWSLSVGPQNINTARLALDIPATLPSLTRASIIGGLPSSEWHMVAATLAAGAESTDTGTQKRESNEPVAPASLGMDQQLGSPDSTQEPYIATLRITSAITSTPASIPVQLQYTGTLPSPILQGDVPLTTETSLSLRMQVIAPTDGKSGATLVALILRGAASGFSVTAQLRGDQKISTPTAMLGCVDPGQDTECRAESMIANATSSLQTSLISITDAPDDDGLAAYGFVLPAPSGDDDDTDNTVQAAKPAKADDPAPPPPAKTPPAKGKSKAASPDTTTATDDTDGAKNVDDAAGSSDTGGTTDNNTGKPDKGAS</sequence>
<feature type="region of interest" description="Disordered" evidence="1">
    <location>
        <begin position="51"/>
        <end position="86"/>
    </location>
</feature>
<reference evidence="2 3" key="1">
    <citation type="submission" date="2014-07" db="EMBL/GenBank/DDBJ databases">
        <title>Draft genome sequence of Thalassospira xiamenensis IB13.</title>
        <authorList>
            <person name="Lai Q."/>
            <person name="Shao Z."/>
        </authorList>
    </citation>
    <scope>NUCLEOTIDE SEQUENCE [LARGE SCALE GENOMIC DNA]</scope>
    <source>
        <strain evidence="2 3">IB13</strain>
    </source>
</reference>
<feature type="region of interest" description="Disordered" evidence="1">
    <location>
        <begin position="129"/>
        <end position="214"/>
    </location>
</feature>
<accession>A0A367XEI9</accession>
<feature type="compositionally biased region" description="Low complexity" evidence="1">
    <location>
        <begin position="580"/>
        <end position="596"/>
    </location>
</feature>
<evidence type="ECO:0000313" key="3">
    <source>
        <dbReference type="Proteomes" id="UP000252266"/>
    </source>
</evidence>
<organism evidence="2 3">
    <name type="scientific">Thalassospira xiamenensis</name>
    <dbReference type="NCBI Taxonomy" id="220697"/>
    <lineage>
        <taxon>Bacteria</taxon>
        <taxon>Pseudomonadati</taxon>
        <taxon>Pseudomonadota</taxon>
        <taxon>Alphaproteobacteria</taxon>
        <taxon>Rhodospirillales</taxon>
        <taxon>Thalassospiraceae</taxon>
        <taxon>Thalassospira</taxon>
    </lineage>
</organism>
<feature type="region of interest" description="Disordered" evidence="1">
    <location>
        <begin position="1"/>
        <end position="35"/>
    </location>
</feature>
<feature type="compositionally biased region" description="Pro residues" evidence="1">
    <location>
        <begin position="56"/>
        <end position="65"/>
    </location>
</feature>
<dbReference type="EMBL" id="JPWJ01000004">
    <property type="protein sequence ID" value="RCK51052.1"/>
    <property type="molecule type" value="Genomic_DNA"/>
</dbReference>
<dbReference type="AlphaFoldDB" id="A0A367XEI9"/>
<feature type="compositionally biased region" description="Polar residues" evidence="1">
    <location>
        <begin position="191"/>
        <end position="209"/>
    </location>
</feature>
<feature type="compositionally biased region" description="Low complexity" evidence="1">
    <location>
        <begin position="552"/>
        <end position="569"/>
    </location>
</feature>
<dbReference type="Proteomes" id="UP000252266">
    <property type="component" value="Unassembled WGS sequence"/>
</dbReference>
<feature type="compositionally biased region" description="Pro residues" evidence="1">
    <location>
        <begin position="136"/>
        <end position="146"/>
    </location>
</feature>
<feature type="region of interest" description="Disordered" evidence="1">
    <location>
        <begin position="515"/>
        <end position="603"/>
    </location>
</feature>
<feature type="compositionally biased region" description="Low complexity" evidence="1">
    <location>
        <begin position="9"/>
        <end position="24"/>
    </location>
</feature>